<evidence type="ECO:0000313" key="3">
    <source>
        <dbReference type="Proteomes" id="UP001333110"/>
    </source>
</evidence>
<name>A0AAN7NW96_MYCAM</name>
<gene>
    <name evidence="2" type="ORF">QYF61_018324</name>
</gene>
<evidence type="ECO:0000313" key="2">
    <source>
        <dbReference type="EMBL" id="KAK4831564.1"/>
    </source>
</evidence>
<keyword evidence="3" id="KW-1185">Reference proteome</keyword>
<evidence type="ECO:0008006" key="4">
    <source>
        <dbReference type="Google" id="ProtNLM"/>
    </source>
</evidence>
<feature type="region of interest" description="Disordered" evidence="1">
    <location>
        <begin position="35"/>
        <end position="69"/>
    </location>
</feature>
<feature type="compositionally biased region" description="Polar residues" evidence="1">
    <location>
        <begin position="44"/>
        <end position="64"/>
    </location>
</feature>
<reference evidence="2 3" key="1">
    <citation type="journal article" date="2023" name="J. Hered.">
        <title>Chromosome-level genome of the wood stork (Mycteria americana) provides insight into avian chromosome evolution.</title>
        <authorList>
            <person name="Flamio R. Jr."/>
            <person name="Ramstad K.M."/>
        </authorList>
    </citation>
    <scope>NUCLEOTIDE SEQUENCE [LARGE SCALE GENOMIC DNA]</scope>
    <source>
        <strain evidence="2">JAX WOST 10</strain>
    </source>
</reference>
<dbReference type="Proteomes" id="UP001333110">
    <property type="component" value="Unassembled WGS sequence"/>
</dbReference>
<organism evidence="2 3">
    <name type="scientific">Mycteria americana</name>
    <name type="common">Wood stork</name>
    <dbReference type="NCBI Taxonomy" id="33587"/>
    <lineage>
        <taxon>Eukaryota</taxon>
        <taxon>Metazoa</taxon>
        <taxon>Chordata</taxon>
        <taxon>Craniata</taxon>
        <taxon>Vertebrata</taxon>
        <taxon>Euteleostomi</taxon>
        <taxon>Archelosauria</taxon>
        <taxon>Archosauria</taxon>
        <taxon>Dinosauria</taxon>
        <taxon>Saurischia</taxon>
        <taxon>Theropoda</taxon>
        <taxon>Coelurosauria</taxon>
        <taxon>Aves</taxon>
        <taxon>Neognathae</taxon>
        <taxon>Neoaves</taxon>
        <taxon>Aequornithes</taxon>
        <taxon>Ciconiiformes</taxon>
        <taxon>Ciconiidae</taxon>
        <taxon>Mycteria</taxon>
    </lineage>
</organism>
<comment type="caution">
    <text evidence="2">The sequence shown here is derived from an EMBL/GenBank/DDBJ whole genome shotgun (WGS) entry which is preliminary data.</text>
</comment>
<accession>A0AAN7NW96</accession>
<evidence type="ECO:0000256" key="1">
    <source>
        <dbReference type="SAM" id="MobiDB-lite"/>
    </source>
</evidence>
<protein>
    <recommendedName>
        <fullName evidence="4">Reverse transcriptase domain-containing protein</fullName>
    </recommendedName>
</protein>
<sequence length="240" mass="26220">MSFLGLVTKSWTPGSAIAPSHVHFTCPSLSLPHHTPRPSLLPRQCQSGSAGLSSTGLPRSQKSGGQECRAEGGIEGFSLVPDAEQQDAALEGKAFPVSFSPALLWESPYTVTPASEAKGGLGRRGWTQKYRSEEVPHGWKKANTAFFFEKGQKVDPGKYRLVRLVWSLDRVLLEHISGHKVTGDCQRGFTKGKSCLNNLTAFYNNMTGFVGEGRVVEVVCLKFSQAFNTTFQHHNVLLSK</sequence>
<dbReference type="EMBL" id="JAUNZN010000001">
    <property type="protein sequence ID" value="KAK4831564.1"/>
    <property type="molecule type" value="Genomic_DNA"/>
</dbReference>
<proteinExistence type="predicted"/>
<dbReference type="AlphaFoldDB" id="A0AAN7NW96"/>